<dbReference type="Pfam" id="PF02702">
    <property type="entry name" value="KdpD"/>
    <property type="match status" value="1"/>
</dbReference>
<dbReference type="GO" id="GO:0000155">
    <property type="term" value="F:phosphorelay sensor kinase activity"/>
    <property type="evidence" value="ECO:0007669"/>
    <property type="project" value="InterPro"/>
</dbReference>
<dbReference type="FunFam" id="3.40.50.300:FF:000483">
    <property type="entry name" value="Sensor histidine kinase KdpD"/>
    <property type="match status" value="1"/>
</dbReference>
<proteinExistence type="predicted"/>
<name>A0A971M6F5_9BACT</name>
<dbReference type="InterPro" id="IPR003852">
    <property type="entry name" value="Sig_transdc_His_kinase_KdpD_N"/>
</dbReference>
<keyword evidence="1" id="KW-0808">Transferase</keyword>
<dbReference type="InterPro" id="IPR052023">
    <property type="entry name" value="Histidine_kinase_KdpD"/>
</dbReference>
<dbReference type="InterPro" id="IPR002178">
    <property type="entry name" value="PTS_EIIA_type-2_dom"/>
</dbReference>
<dbReference type="EMBL" id="JAAYEE010000278">
    <property type="protein sequence ID" value="NLW36659.1"/>
    <property type="molecule type" value="Genomic_DNA"/>
</dbReference>
<dbReference type="Gene3D" id="3.40.50.300">
    <property type="entry name" value="P-loop containing nucleotide triphosphate hydrolases"/>
    <property type="match status" value="1"/>
</dbReference>
<evidence type="ECO:0000259" key="4">
    <source>
        <dbReference type="PROSITE" id="PS51094"/>
    </source>
</evidence>
<dbReference type="InterPro" id="IPR016152">
    <property type="entry name" value="PTrfase/Anion_transptr"/>
</dbReference>
<dbReference type="GO" id="GO:0005886">
    <property type="term" value="C:plasma membrane"/>
    <property type="evidence" value="ECO:0007669"/>
    <property type="project" value="TreeGrafter"/>
</dbReference>
<dbReference type="PROSITE" id="PS51094">
    <property type="entry name" value="PTS_EIIA_TYPE_2"/>
    <property type="match status" value="1"/>
</dbReference>
<dbReference type="Proteomes" id="UP000777265">
    <property type="component" value="Unassembled WGS sequence"/>
</dbReference>
<evidence type="ECO:0000256" key="3">
    <source>
        <dbReference type="ARBA" id="ARBA00023012"/>
    </source>
</evidence>
<dbReference type="PANTHER" id="PTHR45569">
    <property type="entry name" value="SENSOR PROTEIN KDPD"/>
    <property type="match status" value="1"/>
</dbReference>
<dbReference type="InterPro" id="IPR027417">
    <property type="entry name" value="P-loop_NTPase"/>
</dbReference>
<dbReference type="SUPFAM" id="SSF55804">
    <property type="entry name" value="Phoshotransferase/anion transport protein"/>
    <property type="match status" value="1"/>
</dbReference>
<sequence length="581" mass="64521">MGVSPRESIAAEGCRLSVQAEQHDRAEDRANAFLRLIRRAQRGRLKVYLGYCPGVGKTYQMLQEGHRLKDDGIEVVIGFLETHGRNDIARLAEGLEIIPRKREEYRGILVEEMDTDAILTRKPQVALIDELAHTNAPGSRNPKRYQDIQDVLAAGIHVITTMNVQHLESLYNVVEKAVGVKVRERLPDSVLAEADQIVDVDLTAEDLRRRLEDGKIYPADRIEAALANFFTYSNLEKLRELTLRELASQIDLRRREVSEEETTAAPDQIMVCLSSRGPNSEMLLRYASRLAGKFNRNWYAVYVQTPSEEATVIDAGVQRFISETLTLAKQLGAMVFTYKGDDIADTILRFAKEYRVGHIVIGKPSPKPFWKRFGKNRDIVGDLVKNARGVTVAVLDTAEEAPFAAITRTGAQEANLPGMEATAAIAQPVLLGALLSPQRIVVWDRVVRKETVLRTLAGMAGIDSGLPHPETLFNHIMKREEQGSTFFNEGVAFPHVRASGLASPVVALGITKEGVAGVTTEKPVELVFLIISPAEKPEVQVQVLGLASRAAQDRHLFQSLKSAEKPEEAMEAIRAWELSQR</sequence>
<evidence type="ECO:0000313" key="6">
    <source>
        <dbReference type="Proteomes" id="UP000777265"/>
    </source>
</evidence>
<reference evidence="5" key="2">
    <citation type="submission" date="2020-01" db="EMBL/GenBank/DDBJ databases">
        <authorList>
            <person name="Campanaro S."/>
        </authorList>
    </citation>
    <scope>NUCLEOTIDE SEQUENCE</scope>
    <source>
        <strain evidence="5">AS06rmzACSIP_7</strain>
    </source>
</reference>
<comment type="caution">
    <text evidence="5">The sequence shown here is derived from an EMBL/GenBank/DDBJ whole genome shotgun (WGS) entry which is preliminary data.</text>
</comment>
<keyword evidence="2" id="KW-0418">Kinase</keyword>
<evidence type="ECO:0000256" key="1">
    <source>
        <dbReference type="ARBA" id="ARBA00022679"/>
    </source>
</evidence>
<accession>A0A971M6F5</accession>
<dbReference type="Gene3D" id="3.40.930.10">
    <property type="entry name" value="Mannitol-specific EII, Chain A"/>
    <property type="match status" value="1"/>
</dbReference>
<gene>
    <name evidence="5" type="ORF">GXY80_14450</name>
</gene>
<evidence type="ECO:0000313" key="5">
    <source>
        <dbReference type="EMBL" id="NLW36659.1"/>
    </source>
</evidence>
<dbReference type="PANTHER" id="PTHR45569:SF1">
    <property type="entry name" value="SENSOR PROTEIN KDPD"/>
    <property type="match status" value="1"/>
</dbReference>
<dbReference type="AlphaFoldDB" id="A0A971M6F5"/>
<organism evidence="5 6">
    <name type="scientific">Syntrophorhabdus aromaticivorans</name>
    <dbReference type="NCBI Taxonomy" id="328301"/>
    <lineage>
        <taxon>Bacteria</taxon>
        <taxon>Pseudomonadati</taxon>
        <taxon>Thermodesulfobacteriota</taxon>
        <taxon>Syntrophorhabdia</taxon>
        <taxon>Syntrophorhabdales</taxon>
        <taxon>Syntrophorhabdaceae</taxon>
        <taxon>Syntrophorhabdus</taxon>
    </lineage>
</organism>
<feature type="domain" description="PTS EIIA type-2" evidence="4">
    <location>
        <begin position="433"/>
        <end position="576"/>
    </location>
</feature>
<dbReference type="Pfam" id="PF00359">
    <property type="entry name" value="PTS_EIIA_2"/>
    <property type="match status" value="1"/>
</dbReference>
<dbReference type="SUPFAM" id="SSF52402">
    <property type="entry name" value="Adenine nucleotide alpha hydrolases-like"/>
    <property type="match status" value="1"/>
</dbReference>
<keyword evidence="3" id="KW-0902">Two-component regulatory system</keyword>
<evidence type="ECO:0000256" key="2">
    <source>
        <dbReference type="ARBA" id="ARBA00022777"/>
    </source>
</evidence>
<dbReference type="GO" id="GO:0005737">
    <property type="term" value="C:cytoplasm"/>
    <property type="evidence" value="ECO:0007669"/>
    <property type="project" value="UniProtKB-ARBA"/>
</dbReference>
<dbReference type="InterPro" id="IPR014729">
    <property type="entry name" value="Rossmann-like_a/b/a_fold"/>
</dbReference>
<protein>
    <submittedName>
        <fullName evidence="5">PTS transporter subunit EIIA</fullName>
    </submittedName>
</protein>
<reference evidence="5" key="1">
    <citation type="journal article" date="2020" name="Biotechnol. Biofuels">
        <title>New insights from the biogas microbiome by comprehensive genome-resolved metagenomics of nearly 1600 species originating from multiple anaerobic digesters.</title>
        <authorList>
            <person name="Campanaro S."/>
            <person name="Treu L."/>
            <person name="Rodriguez-R L.M."/>
            <person name="Kovalovszki A."/>
            <person name="Ziels R.M."/>
            <person name="Maus I."/>
            <person name="Zhu X."/>
            <person name="Kougias P.G."/>
            <person name="Basile A."/>
            <person name="Luo G."/>
            <person name="Schluter A."/>
            <person name="Konstantinidis K.T."/>
            <person name="Angelidaki I."/>
        </authorList>
    </citation>
    <scope>NUCLEOTIDE SEQUENCE</scope>
    <source>
        <strain evidence="5">AS06rmzACSIP_7</strain>
    </source>
</reference>
<dbReference type="Gene3D" id="3.40.50.620">
    <property type="entry name" value="HUPs"/>
    <property type="match status" value="1"/>
</dbReference>